<dbReference type="GeneID" id="25984299"/>
<comment type="caution">
    <text evidence="2">The sequence shown here is derived from an EMBL/GenBank/DDBJ whole genome shotgun (WGS) entry which is preliminary data.</text>
</comment>
<dbReference type="PANTHER" id="PTHR11289">
    <property type="entry name" value="BREAST CANCER TYPE 2 SUSCEPTIBILITY PROTEIN BRCA2"/>
    <property type="match status" value="1"/>
</dbReference>
<dbReference type="AlphaFoldDB" id="J4ULM1"/>
<feature type="region of interest" description="Disordered" evidence="1">
    <location>
        <begin position="1"/>
        <end position="321"/>
    </location>
</feature>
<dbReference type="GO" id="GO:0006355">
    <property type="term" value="P:regulation of DNA-templated transcription"/>
    <property type="evidence" value="ECO:0007669"/>
    <property type="project" value="TreeGrafter"/>
</dbReference>
<feature type="compositionally biased region" description="Low complexity" evidence="1">
    <location>
        <begin position="141"/>
        <end position="172"/>
    </location>
</feature>
<dbReference type="InterPro" id="IPR015525">
    <property type="entry name" value="BRCA2"/>
</dbReference>
<dbReference type="KEGG" id="tasa:A1Q1_00785"/>
<dbReference type="EMBL" id="ALBS01000013">
    <property type="protein sequence ID" value="EJT52880.1"/>
    <property type="molecule type" value="Genomic_DNA"/>
</dbReference>
<dbReference type="Proteomes" id="UP000002748">
    <property type="component" value="Unassembled WGS sequence"/>
</dbReference>
<accession>J4ULM1</accession>
<dbReference type="Gene3D" id="2.40.50.140">
    <property type="entry name" value="Nucleic acid-binding proteins"/>
    <property type="match status" value="3"/>
</dbReference>
<dbReference type="SUPFAM" id="SSF50249">
    <property type="entry name" value="Nucleic acid-binding proteins"/>
    <property type="match status" value="1"/>
</dbReference>
<gene>
    <name evidence="2" type="ORF">A1Q1_00785</name>
</gene>
<evidence type="ECO:0000313" key="3">
    <source>
        <dbReference type="Proteomes" id="UP000002748"/>
    </source>
</evidence>
<feature type="compositionally biased region" description="Basic and acidic residues" evidence="1">
    <location>
        <begin position="66"/>
        <end position="96"/>
    </location>
</feature>
<name>J4ULM1_TRIAS</name>
<dbReference type="SUPFAM" id="SSF81872">
    <property type="entry name" value="BRCA2 helical domain"/>
    <property type="match status" value="1"/>
</dbReference>
<protein>
    <submittedName>
        <fullName evidence="2">Uncharacterized protein</fullName>
    </submittedName>
</protein>
<feature type="compositionally biased region" description="Polar residues" evidence="1">
    <location>
        <begin position="250"/>
        <end position="267"/>
    </location>
</feature>
<proteinExistence type="predicted"/>
<feature type="compositionally biased region" description="Pro residues" evidence="1">
    <location>
        <begin position="10"/>
        <end position="19"/>
    </location>
</feature>
<dbReference type="RefSeq" id="XP_014183954.1">
    <property type="nucleotide sequence ID" value="XM_014328479.1"/>
</dbReference>
<dbReference type="HOGENOM" id="CLU_013527_0_0_1"/>
<feature type="compositionally biased region" description="Low complexity" evidence="1">
    <location>
        <begin position="187"/>
        <end position="201"/>
    </location>
</feature>
<dbReference type="InterPro" id="IPR036315">
    <property type="entry name" value="BRCA2_hlx_sf"/>
</dbReference>
<evidence type="ECO:0000313" key="2">
    <source>
        <dbReference type="EMBL" id="EJT52880.1"/>
    </source>
</evidence>
<dbReference type="VEuPathDB" id="FungiDB:A1Q1_00785"/>
<dbReference type="OrthoDB" id="21095at2759"/>
<dbReference type="GO" id="GO:0000724">
    <property type="term" value="P:double-strand break repair via homologous recombination"/>
    <property type="evidence" value="ECO:0007669"/>
    <property type="project" value="InterPro"/>
</dbReference>
<dbReference type="InterPro" id="IPR012340">
    <property type="entry name" value="NA-bd_OB-fold"/>
</dbReference>
<dbReference type="PANTHER" id="PTHR11289:SF0">
    <property type="entry name" value="BREAST CANCER TYPE 2 SUSCEPTIBILITY PROTEIN"/>
    <property type="match status" value="1"/>
</dbReference>
<reference evidence="2 3" key="1">
    <citation type="journal article" date="2012" name="Eukaryot. Cell">
        <title>Draft genome sequence of CBS 2479, the standard type strain of Trichosporon asahii.</title>
        <authorList>
            <person name="Yang R.Y."/>
            <person name="Li H.T."/>
            <person name="Zhu H."/>
            <person name="Zhou G.P."/>
            <person name="Wang M."/>
            <person name="Wang L."/>
        </authorList>
    </citation>
    <scope>NUCLEOTIDE SEQUENCE [LARGE SCALE GENOMIC DNA]</scope>
    <source>
        <strain evidence="3">ATCC 90039 / CBS 2479 / JCM 2466 / KCTC 7840 / NCYC 2677 / UAMH 7654</strain>
    </source>
</reference>
<feature type="compositionally biased region" description="Pro residues" evidence="1">
    <location>
        <begin position="208"/>
        <end position="217"/>
    </location>
</feature>
<organism evidence="2 3">
    <name type="scientific">Trichosporon asahii var. asahii (strain ATCC 90039 / CBS 2479 / JCM 2466 / KCTC 7840 / NBRC 103889/ NCYC 2677 / UAMH 7654)</name>
    <name type="common">Yeast</name>
    <dbReference type="NCBI Taxonomy" id="1186058"/>
    <lineage>
        <taxon>Eukaryota</taxon>
        <taxon>Fungi</taxon>
        <taxon>Dikarya</taxon>
        <taxon>Basidiomycota</taxon>
        <taxon>Agaricomycotina</taxon>
        <taxon>Tremellomycetes</taxon>
        <taxon>Trichosporonales</taxon>
        <taxon>Trichosporonaceae</taxon>
        <taxon>Trichosporon</taxon>
    </lineage>
</organism>
<evidence type="ECO:0000256" key="1">
    <source>
        <dbReference type="SAM" id="MobiDB-lite"/>
    </source>
</evidence>
<sequence>MMHPTQETADPPPSSQPHPPSDDPFDDFLSPTPIPAVIPATVSFGTAGGKRLKGPSAAALQRAQKLMREAEREVEEQEAKRRKTEEEREKKAEEVLKGFPPAPSSSSSTSRDGTIAHGSTSRPPPPPETPTSGFSLGTGGSAPRPSAERLAAARALLDQPASSSPHTVSSPTRPSPPSGFTLGSGRSAPQPSAASLAAAKALFDEPAPGSPKPPPTPGFLLGTGRSAPQPSPANLARARALLDDEPLTPARSTPSRAPLRPTTNTFDSPVATPMKAKLGSLGSPATPRRIGLGSPARGRRKPFSSPFKAPGAARPLPGSGLRAPALVPPKPERIWKSVFDLTPPPERQNMRDAGLQPGRYSISDLEKLEIEIWQLDVDNAADYEFFEASAGVRLGVRQAFDVLKADGAELATERWVTNHWGLILWKLAAQVRAKPSLIDEKFTWTETIHQLKYRRHEARHRGRTAGNDGTEVLDAYGKSYLSISGNSTHPAPWDARLGVQRAPFVCGLSSLAVDGGVVALLDVVVSFAHPIGFQNKNDPRDTWNEDEEEVRAREYKYESEWNRLQEDMRRNLERAEELASLLRDYAEDVDYVAGSQPPDDLDGHYDELLESPNPSGVLRKLSGALVVHLARYAARRYNEAVQEERCVIESTLRERCPPRAVRNFRIIRVEDARLGSKPKRRTCQITIPDAVTCGLDLSVGKRYQISNLVPNRRGDWRWPVRQDATAEIALHARRNTRWKLVEDGESKH</sequence>